<dbReference type="EMBL" id="JACDQQ010000401">
    <property type="protein sequence ID" value="MBA0084169.1"/>
    <property type="molecule type" value="Genomic_DNA"/>
</dbReference>
<evidence type="ECO:0000313" key="1">
    <source>
        <dbReference type="EMBL" id="MBA0084169.1"/>
    </source>
</evidence>
<sequence length="85" mass="9382">MRDGSDKPIYNAKIHVLIKYGFLGKRQTELEVGTNSDGKARVTGLPNMPKKPLEFTIKSGTVEKNITDDPADHCHANFDVTLTVP</sequence>
<accession>A0A7V8NMQ3</accession>
<reference evidence="1" key="1">
    <citation type="submission" date="2020-06" db="EMBL/GenBank/DDBJ databases">
        <title>Legume-microbial interactions unlock mineral nutrients during tropical forest succession.</title>
        <authorList>
            <person name="Epihov D.Z."/>
        </authorList>
    </citation>
    <scope>NUCLEOTIDE SEQUENCE [LARGE SCALE GENOMIC DNA]</scope>
    <source>
        <strain evidence="1">Pan2503</strain>
    </source>
</reference>
<evidence type="ECO:0000313" key="2">
    <source>
        <dbReference type="Proteomes" id="UP000567293"/>
    </source>
</evidence>
<dbReference type="AlphaFoldDB" id="A0A7V8NMQ3"/>
<gene>
    <name evidence="1" type="ORF">HRJ53_04165</name>
</gene>
<dbReference type="Proteomes" id="UP000567293">
    <property type="component" value="Unassembled WGS sequence"/>
</dbReference>
<comment type="caution">
    <text evidence="1">The sequence shown here is derived from an EMBL/GenBank/DDBJ whole genome shotgun (WGS) entry which is preliminary data.</text>
</comment>
<keyword evidence="2" id="KW-1185">Reference proteome</keyword>
<name>A0A7V8NMQ3_9BACT</name>
<organism evidence="1 2">
    <name type="scientific">Candidatus Acidiferrum panamense</name>
    <dbReference type="NCBI Taxonomy" id="2741543"/>
    <lineage>
        <taxon>Bacteria</taxon>
        <taxon>Pseudomonadati</taxon>
        <taxon>Acidobacteriota</taxon>
        <taxon>Terriglobia</taxon>
        <taxon>Candidatus Acidiferrales</taxon>
        <taxon>Candidatus Acidiferrum</taxon>
    </lineage>
</organism>
<protein>
    <submittedName>
        <fullName evidence="1">Uncharacterized protein</fullName>
    </submittedName>
</protein>
<proteinExistence type="predicted"/>